<dbReference type="EMBL" id="LR797167">
    <property type="protein sequence ID" value="CAB4191339.1"/>
    <property type="molecule type" value="Genomic_DNA"/>
</dbReference>
<reference evidence="1" key="1">
    <citation type="submission" date="2020-04" db="EMBL/GenBank/DDBJ databases">
        <authorList>
            <person name="Chiriac C."/>
            <person name="Salcher M."/>
            <person name="Ghai R."/>
            <person name="Kavagutti S V."/>
        </authorList>
    </citation>
    <scope>NUCLEOTIDE SEQUENCE</scope>
</reference>
<organism evidence="1">
    <name type="scientific">uncultured Caudovirales phage</name>
    <dbReference type="NCBI Taxonomy" id="2100421"/>
    <lineage>
        <taxon>Viruses</taxon>
        <taxon>Duplodnaviria</taxon>
        <taxon>Heunggongvirae</taxon>
        <taxon>Uroviricota</taxon>
        <taxon>Caudoviricetes</taxon>
        <taxon>Peduoviridae</taxon>
        <taxon>Maltschvirus</taxon>
        <taxon>Maltschvirus maltsch</taxon>
    </lineage>
</organism>
<dbReference type="EMBL" id="LR796752">
    <property type="protein sequence ID" value="CAB4163616.1"/>
    <property type="molecule type" value="Genomic_DNA"/>
</dbReference>
<evidence type="ECO:0000313" key="2">
    <source>
        <dbReference type="EMBL" id="CAB4163616.1"/>
    </source>
</evidence>
<proteinExistence type="predicted"/>
<accession>A0A6J5MQK8</accession>
<evidence type="ECO:0000313" key="1">
    <source>
        <dbReference type="EMBL" id="CAB4145759.1"/>
    </source>
</evidence>
<dbReference type="EMBL" id="LR796455">
    <property type="protein sequence ID" value="CAB4145759.1"/>
    <property type="molecule type" value="Genomic_DNA"/>
</dbReference>
<evidence type="ECO:0000313" key="3">
    <source>
        <dbReference type="EMBL" id="CAB4191339.1"/>
    </source>
</evidence>
<protein>
    <submittedName>
        <fullName evidence="1">Uncharacterized protein</fullName>
    </submittedName>
</protein>
<name>A0A6J5MQK8_9CAUD</name>
<sequence>MSMHNNLSKASADNKSYTIQNPEDYLNIIEEFTKIKQECDALRSEQEKLLRVLASLQTMAESVQKIIQE</sequence>
<gene>
    <name evidence="3" type="ORF">UFOVP1222_19</name>
    <name evidence="1" type="ORF">UFOVP477_36</name>
    <name evidence="2" type="ORF">UFOVP798_40</name>
</gene>